<dbReference type="CDD" id="cd04725">
    <property type="entry name" value="OMP_decarboxylase_like"/>
    <property type="match status" value="1"/>
</dbReference>
<dbReference type="Gene3D" id="3.20.20.70">
    <property type="entry name" value="Aldolase class I"/>
    <property type="match status" value="1"/>
</dbReference>
<dbReference type="GO" id="GO:0006207">
    <property type="term" value="P:'de novo' pyrimidine nucleobase biosynthetic process"/>
    <property type="evidence" value="ECO:0007669"/>
    <property type="project" value="InterPro"/>
</dbReference>
<evidence type="ECO:0000256" key="3">
    <source>
        <dbReference type="ARBA" id="ARBA00022793"/>
    </source>
</evidence>
<dbReference type="SUPFAM" id="SSF51366">
    <property type="entry name" value="Ribulose-phoshate binding barrel"/>
    <property type="match status" value="1"/>
</dbReference>
<comment type="pathway">
    <text evidence="1">Pyrimidine metabolism; UMP biosynthesis via de novo pathway; UMP from orotate: step 2/2.</text>
</comment>
<dbReference type="AlphaFoldDB" id="A0A822VB83"/>
<dbReference type="EC" id="4.1.1.23" evidence="7"/>
<reference evidence="9 10" key="1">
    <citation type="submission" date="2016-01" db="EMBL/GenBank/DDBJ databases">
        <authorList>
            <person name="Regsiter A."/>
            <person name="william w."/>
        </authorList>
    </citation>
    <scope>NUCLEOTIDE SEQUENCE [LARGE SCALE GENOMIC DNA]</scope>
    <source>
        <strain evidence="9 10">B6</strain>
    </source>
</reference>
<dbReference type="PANTHER" id="PTHR43375">
    <property type="entry name" value="OROTIDINE 5'-PHOSPHATE DECARBOXYLASE"/>
    <property type="match status" value="1"/>
</dbReference>
<keyword evidence="4" id="KW-0665">Pyrimidine biosynthesis</keyword>
<evidence type="ECO:0000313" key="9">
    <source>
        <dbReference type="EMBL" id="CVI25173.1"/>
    </source>
</evidence>
<name>A0A822VB83_AGRTU</name>
<evidence type="ECO:0000256" key="2">
    <source>
        <dbReference type="ARBA" id="ARBA00008847"/>
    </source>
</evidence>
<keyword evidence="3" id="KW-0210">Decarboxylase</keyword>
<sequence>MSSTSFSARFMQTAKNVSPLCVGFDPSTTVLQSWGLTPDAKGAAQLCRVLLDALDGLAGIVKPQVAFFESFGPEGMQVLSRFIRDAKSRDLLVIADAKRGDIGSSMEAYARAWLGPESAFGADAVTASPYLGTSALSPLYRQAASTKTAVFVVVRSSNPEGTSIQAALTQGRSVAHDVATSVTAWNDALENEATIGPVGAVVGATGGAETATLLDALPRSLFLSPGIGAQGATMQDAHKMFGSSASRVIPTVSRSILSAGPDRDRLRETIADFARSARFLQEQGR</sequence>
<comment type="catalytic activity">
    <reaction evidence="6">
        <text>orotidine 5'-phosphate + H(+) = UMP + CO2</text>
        <dbReference type="Rhea" id="RHEA:11596"/>
        <dbReference type="ChEBI" id="CHEBI:15378"/>
        <dbReference type="ChEBI" id="CHEBI:16526"/>
        <dbReference type="ChEBI" id="CHEBI:57538"/>
        <dbReference type="ChEBI" id="CHEBI:57865"/>
        <dbReference type="EC" id="4.1.1.23"/>
    </reaction>
</comment>
<feature type="domain" description="Orotidine 5'-phosphate decarboxylase" evidence="8">
    <location>
        <begin position="19"/>
        <end position="269"/>
    </location>
</feature>
<comment type="caution">
    <text evidence="9">The sequence shown here is derived from an EMBL/GenBank/DDBJ whole genome shotgun (WGS) entry which is preliminary data.</text>
</comment>
<dbReference type="InterPro" id="IPR013785">
    <property type="entry name" value="Aldolase_TIM"/>
</dbReference>
<evidence type="ECO:0000256" key="6">
    <source>
        <dbReference type="ARBA" id="ARBA00049157"/>
    </source>
</evidence>
<dbReference type="Proteomes" id="UP000192074">
    <property type="component" value="Unassembled WGS sequence"/>
</dbReference>
<dbReference type="UniPathway" id="UPA00070">
    <property type="reaction ID" value="UER00120"/>
</dbReference>
<dbReference type="NCBIfam" id="TIGR02127">
    <property type="entry name" value="pyrF_sub2"/>
    <property type="match status" value="1"/>
</dbReference>
<evidence type="ECO:0000256" key="7">
    <source>
        <dbReference type="NCBIfam" id="TIGR02127"/>
    </source>
</evidence>
<dbReference type="GO" id="GO:0044205">
    <property type="term" value="P:'de novo' UMP biosynthetic process"/>
    <property type="evidence" value="ECO:0007669"/>
    <property type="project" value="UniProtKB-UniPathway"/>
</dbReference>
<evidence type="ECO:0000313" key="10">
    <source>
        <dbReference type="Proteomes" id="UP000192074"/>
    </source>
</evidence>
<accession>A0A822VB83</accession>
<evidence type="ECO:0000256" key="4">
    <source>
        <dbReference type="ARBA" id="ARBA00022975"/>
    </source>
</evidence>
<dbReference type="InterPro" id="IPR011060">
    <property type="entry name" value="RibuloseP-bd_barrel"/>
</dbReference>
<gene>
    <name evidence="9" type="primary">pyrF</name>
    <name evidence="9" type="ORF">AGR4A_pAt20045</name>
</gene>
<dbReference type="PANTHER" id="PTHR43375:SF1">
    <property type="entry name" value="OROTIDINE 5'-PHOSPHATE DECARBOXYLASE"/>
    <property type="match status" value="1"/>
</dbReference>
<evidence type="ECO:0000256" key="5">
    <source>
        <dbReference type="ARBA" id="ARBA00023239"/>
    </source>
</evidence>
<proteinExistence type="inferred from homology"/>
<dbReference type="InterPro" id="IPR011995">
    <property type="entry name" value="OMPdecase_type-2"/>
</dbReference>
<evidence type="ECO:0000259" key="8">
    <source>
        <dbReference type="SMART" id="SM00934"/>
    </source>
</evidence>
<evidence type="ECO:0000256" key="1">
    <source>
        <dbReference type="ARBA" id="ARBA00004861"/>
    </source>
</evidence>
<comment type="similarity">
    <text evidence="2">Belongs to the OMP decarboxylase family. Type 2 subfamily.</text>
</comment>
<organism evidence="9 10">
    <name type="scientific">Agrobacterium tumefaciens str. B6</name>
    <dbReference type="NCBI Taxonomy" id="1183423"/>
    <lineage>
        <taxon>Bacteria</taxon>
        <taxon>Pseudomonadati</taxon>
        <taxon>Pseudomonadota</taxon>
        <taxon>Alphaproteobacteria</taxon>
        <taxon>Hyphomicrobiales</taxon>
        <taxon>Rhizobiaceae</taxon>
        <taxon>Rhizobium/Agrobacterium group</taxon>
        <taxon>Agrobacterium</taxon>
        <taxon>Agrobacterium tumefaciens complex</taxon>
    </lineage>
</organism>
<dbReference type="RefSeq" id="WP_060723546.1">
    <property type="nucleotide sequence ID" value="NZ_LMVK01000008.1"/>
</dbReference>
<dbReference type="InterPro" id="IPR001754">
    <property type="entry name" value="OMPdeCOase_dom"/>
</dbReference>
<protein>
    <recommendedName>
        <fullName evidence="7">Orotidine-5'-phosphate decarboxylase</fullName>
        <ecNumber evidence="7">4.1.1.23</ecNumber>
    </recommendedName>
</protein>
<keyword evidence="5 9" id="KW-0456">Lyase</keyword>
<dbReference type="SMART" id="SM00934">
    <property type="entry name" value="OMPdecase"/>
    <property type="match status" value="1"/>
</dbReference>
<dbReference type="GO" id="GO:0004590">
    <property type="term" value="F:orotidine-5'-phosphate decarboxylase activity"/>
    <property type="evidence" value="ECO:0007669"/>
    <property type="project" value="UniProtKB-UniRule"/>
</dbReference>
<dbReference type="EMBL" id="FCNL01000041">
    <property type="protein sequence ID" value="CVI25173.1"/>
    <property type="molecule type" value="Genomic_DNA"/>
</dbReference>
<dbReference type="Pfam" id="PF00215">
    <property type="entry name" value="OMPdecase"/>
    <property type="match status" value="1"/>
</dbReference>